<dbReference type="Pfam" id="PF13340">
    <property type="entry name" value="DUF4096"/>
    <property type="match status" value="1"/>
</dbReference>
<keyword evidence="4" id="KW-1185">Reference proteome</keyword>
<dbReference type="EMBL" id="JBHSBN010000052">
    <property type="protein sequence ID" value="MFC4110692.1"/>
    <property type="molecule type" value="Genomic_DNA"/>
</dbReference>
<name>A0ABV8KYA8_9ACTN</name>
<dbReference type="Proteomes" id="UP001595868">
    <property type="component" value="Unassembled WGS sequence"/>
</dbReference>
<dbReference type="InterPro" id="IPR025161">
    <property type="entry name" value="IS402-like_dom"/>
</dbReference>
<evidence type="ECO:0000313" key="3">
    <source>
        <dbReference type="EMBL" id="MFC4110692.1"/>
    </source>
</evidence>
<gene>
    <name evidence="3" type="ORF">ACFOX0_32875</name>
</gene>
<organism evidence="3 4">
    <name type="scientific">Micromonospora zhanjiangensis</name>
    <dbReference type="NCBI Taxonomy" id="1522057"/>
    <lineage>
        <taxon>Bacteria</taxon>
        <taxon>Bacillati</taxon>
        <taxon>Actinomycetota</taxon>
        <taxon>Actinomycetes</taxon>
        <taxon>Micromonosporales</taxon>
        <taxon>Micromonosporaceae</taxon>
        <taxon>Micromonospora</taxon>
    </lineage>
</organism>
<protein>
    <submittedName>
        <fullName evidence="3">Transposase</fullName>
    </submittedName>
</protein>
<comment type="caution">
    <text evidence="3">The sequence shown here is derived from an EMBL/GenBank/DDBJ whole genome shotgun (WGS) entry which is preliminary data.</text>
</comment>
<accession>A0ABV8KYA8</accession>
<feature type="region of interest" description="Disordered" evidence="1">
    <location>
        <begin position="45"/>
        <end position="64"/>
    </location>
</feature>
<dbReference type="PANTHER" id="PTHR30007">
    <property type="entry name" value="PHP DOMAIN PROTEIN"/>
    <property type="match status" value="1"/>
</dbReference>
<evidence type="ECO:0000259" key="2">
    <source>
        <dbReference type="Pfam" id="PF13340"/>
    </source>
</evidence>
<evidence type="ECO:0000313" key="4">
    <source>
        <dbReference type="Proteomes" id="UP001595868"/>
    </source>
</evidence>
<sequence length="153" mass="16275">MTFYLVAGTRASTGPATSAKHLPSGRVRRYPSDMTDTEWAVLAPLVPAGGTGPRGGRPPTHSRRDSIDAIRYVTHNGGVWRALPADHQRACRRANCFAAWSSSSDGKPRNGAAAIVPTSMASNQPRDRHGVEIRVALAGCAAIVAGCRSSNRW</sequence>
<dbReference type="RefSeq" id="WP_377553336.1">
    <property type="nucleotide sequence ID" value="NZ_JBHSBN010000052.1"/>
</dbReference>
<dbReference type="PANTHER" id="PTHR30007:SF0">
    <property type="entry name" value="TRANSPOSASE"/>
    <property type="match status" value="1"/>
</dbReference>
<reference evidence="4" key="1">
    <citation type="journal article" date="2019" name="Int. J. Syst. Evol. Microbiol.">
        <title>The Global Catalogue of Microorganisms (GCM) 10K type strain sequencing project: providing services to taxonomists for standard genome sequencing and annotation.</title>
        <authorList>
            <consortium name="The Broad Institute Genomics Platform"/>
            <consortium name="The Broad Institute Genome Sequencing Center for Infectious Disease"/>
            <person name="Wu L."/>
            <person name="Ma J."/>
        </authorList>
    </citation>
    <scope>NUCLEOTIDE SEQUENCE [LARGE SCALE GENOMIC DNA]</scope>
    <source>
        <strain evidence="4">2902at01</strain>
    </source>
</reference>
<feature type="domain" description="Insertion element IS402-like" evidence="2">
    <location>
        <begin position="34"/>
        <end position="102"/>
    </location>
</feature>
<proteinExistence type="predicted"/>
<evidence type="ECO:0000256" key="1">
    <source>
        <dbReference type="SAM" id="MobiDB-lite"/>
    </source>
</evidence>